<evidence type="ECO:0000313" key="3">
    <source>
        <dbReference type="EMBL" id="WYJ93630.1"/>
    </source>
</evidence>
<dbReference type="GO" id="GO:0043565">
    <property type="term" value="F:sequence-specific DNA binding"/>
    <property type="evidence" value="ECO:0007669"/>
    <property type="project" value="InterPro"/>
</dbReference>
<dbReference type="SMART" id="SM00342">
    <property type="entry name" value="HTH_ARAC"/>
    <property type="match status" value="1"/>
</dbReference>
<dbReference type="InterPro" id="IPR018060">
    <property type="entry name" value="HTH_AraC"/>
</dbReference>
<dbReference type="EMBL" id="NIBQ01000002">
    <property type="protein sequence ID" value="OUZ33238.1"/>
    <property type="molecule type" value="Genomic_DNA"/>
</dbReference>
<protein>
    <recommendedName>
        <fullName evidence="1">HTH araC/xylS-type domain-containing protein</fullName>
    </recommendedName>
</protein>
<dbReference type="EMBL" id="CP147246">
    <property type="protein sequence ID" value="WYJ93630.1"/>
    <property type="molecule type" value="Genomic_DNA"/>
</dbReference>
<gene>
    <name evidence="3" type="ORF">A5889_001131</name>
    <name evidence="2" type="ORF">A5889_001948</name>
</gene>
<sequence length="282" mass="33106">MTEYVPKVWQELTNHYQEIQPDLRLRTYIQSYWFSYTRANQEPARIIPDLCSDLIIQLSPALEILSIELCGPSTAFFYSYAEKELLHLGIRFHLGGMYPFINHSFKEMKNQLRPLAEVEKALAKELAVQLSGKTTVAELILELNQHFLKLLNRVDRQISAPIPLFIHDYSAYRSYDMLLANTLISERSLQRLFKEEIGLTPYEVFDVLRFQKVYQEILMNPQIKQLDLVEKYAFFDQSHYSKKMKKMTGLTPQKINKHVGIIQDKSMTLDYTKEKTREGEVK</sequence>
<feature type="domain" description="HTH araC/xylS-type" evidence="1">
    <location>
        <begin position="148"/>
        <end position="258"/>
    </location>
</feature>
<accession>A0A200J7U6</accession>
<dbReference type="GO" id="GO:0003700">
    <property type="term" value="F:DNA-binding transcription factor activity"/>
    <property type="evidence" value="ECO:0007669"/>
    <property type="project" value="InterPro"/>
</dbReference>
<evidence type="ECO:0000313" key="4">
    <source>
        <dbReference type="Proteomes" id="UP000196151"/>
    </source>
</evidence>
<evidence type="ECO:0000259" key="1">
    <source>
        <dbReference type="PROSITE" id="PS01124"/>
    </source>
</evidence>
<dbReference type="AlphaFoldDB" id="A0A200J7U6"/>
<dbReference type="Pfam" id="PF12833">
    <property type="entry name" value="HTH_18"/>
    <property type="match status" value="1"/>
</dbReference>
<dbReference type="Pfam" id="PF20240">
    <property type="entry name" value="DUF6597"/>
    <property type="match status" value="1"/>
</dbReference>
<dbReference type="RefSeq" id="WP_087641042.1">
    <property type="nucleotide sequence ID" value="NZ_CP147246.1"/>
</dbReference>
<reference evidence="3" key="3">
    <citation type="submission" date="2024-03" db="EMBL/GenBank/DDBJ databases">
        <title>The Genome Sequence of Enterococcus sp. DIV0238c.</title>
        <authorList>
            <consortium name="The Broad Institute Genomics Platform"/>
            <consortium name="The Broad Institute Microbial Omics Core"/>
            <consortium name="The Broad Institute Genomic Center for Infectious Diseases"/>
            <person name="Earl A."/>
            <person name="Manson A."/>
            <person name="Gilmore M."/>
            <person name="Schwartman J."/>
            <person name="Shea T."/>
            <person name="Abouelleil A."/>
            <person name="Cao P."/>
            <person name="Chapman S."/>
            <person name="Cusick C."/>
            <person name="Young S."/>
            <person name="Neafsey D."/>
            <person name="Nusbaum C."/>
            <person name="Birren B."/>
        </authorList>
    </citation>
    <scope>NUCLEOTIDE SEQUENCE</scope>
    <source>
        <strain evidence="3">9D6_DIV0238</strain>
    </source>
</reference>
<reference evidence="3" key="2">
    <citation type="submission" date="2017-05" db="EMBL/GenBank/DDBJ databases">
        <authorList>
            <consortium name="The Broad Institute Genomics Platform"/>
            <consortium name="The Broad Institute Genomic Center for Infectious Diseases"/>
            <person name="Earl A."/>
            <person name="Manson A."/>
            <person name="Schwartman J."/>
            <person name="Gilmore M."/>
            <person name="Abouelleil A."/>
            <person name="Cao P."/>
            <person name="Chapman S."/>
            <person name="Cusick C."/>
            <person name="Shea T."/>
            <person name="Young S."/>
            <person name="Neafsey D."/>
            <person name="Nusbaum C."/>
            <person name="Birren B."/>
        </authorList>
    </citation>
    <scope>NUCLEOTIDE SEQUENCE</scope>
    <source>
        <strain evidence="3">9D6_DIV0238</strain>
    </source>
</reference>
<keyword evidence="4" id="KW-1185">Reference proteome</keyword>
<dbReference type="OrthoDB" id="323290at2"/>
<reference evidence="2" key="1">
    <citation type="submission" date="2017-05" db="EMBL/GenBank/DDBJ databases">
        <title>The Genome Sequence of Enterococcus sp. 9D6_DIV0238.</title>
        <authorList>
            <consortium name="The Broad Institute Genomics Platform"/>
            <consortium name="The Broad Institute Genomic Center for Infectious Diseases"/>
            <person name="Earl A."/>
            <person name="Manson A."/>
            <person name="Schwartman J."/>
            <person name="Gilmore M."/>
            <person name="Abouelleil A."/>
            <person name="Cao P."/>
            <person name="Chapman S."/>
            <person name="Cusick C."/>
            <person name="Shea T."/>
            <person name="Young S."/>
            <person name="Neafsey D."/>
            <person name="Nusbaum C."/>
            <person name="Birren B."/>
        </authorList>
    </citation>
    <scope>NUCLEOTIDE SEQUENCE [LARGE SCALE GENOMIC DNA]</scope>
    <source>
        <strain evidence="2">9D6_DIV0238</strain>
    </source>
</reference>
<organism evidence="2">
    <name type="scientific">Candidatus Enterococcus dunnyi</name>
    <dbReference type="NCBI Taxonomy" id="1834192"/>
    <lineage>
        <taxon>Bacteria</taxon>
        <taxon>Bacillati</taxon>
        <taxon>Bacillota</taxon>
        <taxon>Bacilli</taxon>
        <taxon>Lactobacillales</taxon>
        <taxon>Enterococcaceae</taxon>
        <taxon>Enterococcus</taxon>
    </lineage>
</organism>
<evidence type="ECO:0000313" key="2">
    <source>
        <dbReference type="EMBL" id="OUZ33238.1"/>
    </source>
</evidence>
<proteinExistence type="predicted"/>
<dbReference type="InterPro" id="IPR046532">
    <property type="entry name" value="DUF6597"/>
</dbReference>
<dbReference type="Gene3D" id="1.10.10.60">
    <property type="entry name" value="Homeodomain-like"/>
    <property type="match status" value="1"/>
</dbReference>
<dbReference type="Proteomes" id="UP000196151">
    <property type="component" value="Chromosome"/>
</dbReference>
<name>A0A200J7U6_9ENTE</name>
<dbReference type="PROSITE" id="PS01124">
    <property type="entry name" value="HTH_ARAC_FAMILY_2"/>
    <property type="match status" value="1"/>
</dbReference>